<evidence type="ECO:0000313" key="3">
    <source>
        <dbReference type="Proteomes" id="UP000509667"/>
    </source>
</evidence>
<dbReference type="AlphaFoldDB" id="A0A7D5SYI5"/>
<sequence>MNMESDDIAVERPVLATVVVAAVAAVAYVGVQLVLDGAVAPAETASFVLIFTLVYVAGARYLRERTNDTGDDATGDAAE</sequence>
<dbReference type="RefSeq" id="WP_179910290.1">
    <property type="nucleotide sequence ID" value="NZ_CP058910.1"/>
</dbReference>
<organism evidence="2 3">
    <name type="scientific">Halosimplex rubrum</name>
    <dbReference type="NCBI Taxonomy" id="869889"/>
    <lineage>
        <taxon>Archaea</taxon>
        <taxon>Methanobacteriati</taxon>
        <taxon>Methanobacteriota</taxon>
        <taxon>Stenosarchaea group</taxon>
        <taxon>Halobacteria</taxon>
        <taxon>Halobacteriales</taxon>
        <taxon>Haloarculaceae</taxon>
        <taxon>Halosimplex</taxon>
    </lineage>
</organism>
<dbReference type="EMBL" id="CP058910">
    <property type="protein sequence ID" value="QLH76348.1"/>
    <property type="molecule type" value="Genomic_DNA"/>
</dbReference>
<keyword evidence="1" id="KW-0812">Transmembrane</keyword>
<evidence type="ECO:0000256" key="1">
    <source>
        <dbReference type="SAM" id="Phobius"/>
    </source>
</evidence>
<accession>A0A7D5SYI5</accession>
<dbReference type="OrthoDB" id="241426at2157"/>
<keyword evidence="1" id="KW-1133">Transmembrane helix</keyword>
<keyword evidence="3" id="KW-1185">Reference proteome</keyword>
<proteinExistence type="predicted"/>
<evidence type="ECO:0000313" key="2">
    <source>
        <dbReference type="EMBL" id="QLH76348.1"/>
    </source>
</evidence>
<feature type="transmembrane region" description="Helical" evidence="1">
    <location>
        <begin position="37"/>
        <end position="57"/>
    </location>
</feature>
<reference evidence="2 3" key="1">
    <citation type="submission" date="2020-07" db="EMBL/GenBank/DDBJ databases">
        <title>Halosimplex pelagicum sp. nov. and Halosimplex rubrum sp. nov., isolated from salted brown alga Laminaria, and emended description of the genus Halosimplex.</title>
        <authorList>
            <person name="Cui H."/>
        </authorList>
    </citation>
    <scope>NUCLEOTIDE SEQUENCE [LARGE SCALE GENOMIC DNA]</scope>
    <source>
        <strain evidence="2 3">R27</strain>
    </source>
</reference>
<dbReference type="GeneID" id="56076814"/>
<name>A0A7D5SYI5_9EURY</name>
<feature type="transmembrane region" description="Helical" evidence="1">
    <location>
        <begin position="12"/>
        <end position="31"/>
    </location>
</feature>
<dbReference type="KEGG" id="hrr:HZS55_03085"/>
<protein>
    <recommendedName>
        <fullName evidence="4">CbaC protein</fullName>
    </recommendedName>
</protein>
<evidence type="ECO:0008006" key="4">
    <source>
        <dbReference type="Google" id="ProtNLM"/>
    </source>
</evidence>
<dbReference type="Proteomes" id="UP000509667">
    <property type="component" value="Chromosome"/>
</dbReference>
<keyword evidence="1" id="KW-0472">Membrane</keyword>
<gene>
    <name evidence="2" type="ORF">HZS55_03085</name>
</gene>